<dbReference type="GO" id="GO:0003899">
    <property type="term" value="F:DNA-directed RNA polymerase activity"/>
    <property type="evidence" value="ECO:0007669"/>
    <property type="project" value="UniProtKB-EC"/>
</dbReference>
<feature type="domain" description="RNA polymerase Rpb2" evidence="9">
    <location>
        <begin position="5"/>
        <end position="39"/>
    </location>
</feature>
<evidence type="ECO:0000256" key="1">
    <source>
        <dbReference type="ARBA" id="ARBA00004026"/>
    </source>
</evidence>
<keyword evidence="4" id="KW-0808">Transferase</keyword>
<feature type="non-terminal residue" evidence="11">
    <location>
        <position position="303"/>
    </location>
</feature>
<evidence type="ECO:0000256" key="3">
    <source>
        <dbReference type="ARBA" id="ARBA00022478"/>
    </source>
</evidence>
<dbReference type="Pfam" id="PF04997">
    <property type="entry name" value="RNA_pol_Rpb1_1"/>
    <property type="match status" value="1"/>
</dbReference>
<feature type="domain" description="RNA polymerase Rpb1" evidence="10">
    <location>
        <begin position="72"/>
        <end position="303"/>
    </location>
</feature>
<name>A0A9N9P8V2_9GLOM</name>
<comment type="caution">
    <text evidence="11">The sequence shown here is derived from an EMBL/GenBank/DDBJ whole genome shotgun (WGS) entry which is preliminary data.</text>
</comment>
<dbReference type="InterPro" id="IPR007641">
    <property type="entry name" value="RNA_pol_Rpb2_7"/>
</dbReference>
<dbReference type="AlphaFoldDB" id="A0A9N9P8V2"/>
<dbReference type="SUPFAM" id="SSF64484">
    <property type="entry name" value="beta and beta-prime subunits of DNA dependent RNA-polymerase"/>
    <property type="match status" value="2"/>
</dbReference>
<dbReference type="Gene3D" id="4.10.860.120">
    <property type="entry name" value="RNA polymerase II, clamp domain"/>
    <property type="match status" value="1"/>
</dbReference>
<dbReference type="Pfam" id="PF04560">
    <property type="entry name" value="RNA_pol_Rpb2_7"/>
    <property type="match status" value="1"/>
</dbReference>
<dbReference type="InterPro" id="IPR007080">
    <property type="entry name" value="RNA_pol_Rpb1_1"/>
</dbReference>
<keyword evidence="3" id="KW-0240">DNA-directed RNA polymerase</keyword>
<evidence type="ECO:0000313" key="11">
    <source>
        <dbReference type="EMBL" id="CAG8793900.1"/>
    </source>
</evidence>
<sequence>RSQEGGLRLGEMEILALIAYGAAKTVNEIGAKSDAIHKRQTLKNFLLFGNRAPNLQSVGCESLNFALQFIRAIEITNPKTINARTGKRVKDGLLDPVKGGPSKNFECECGVLKGVDNKGRVCERCGVLVDEKYISRRRTLHITLAVPITNILLFKTLVSQWSKILEIPSKRVESQLISAILDEIIAKEEAKNSAVNEAQKLKEKLRDAEEELIFLEEYLDFIAQHQKIKIGIGSEALQFLLREINLENQLAKALRFLQALIQNKIQPEWMVMQLLPVIPCGLRPATQLKEESTIATTQLNNLY</sequence>
<gene>
    <name evidence="11" type="ORF">RFULGI_LOCUS17018</name>
</gene>
<evidence type="ECO:0000259" key="9">
    <source>
        <dbReference type="Pfam" id="PF04560"/>
    </source>
</evidence>
<organism evidence="11 12">
    <name type="scientific">Racocetra fulgida</name>
    <dbReference type="NCBI Taxonomy" id="60492"/>
    <lineage>
        <taxon>Eukaryota</taxon>
        <taxon>Fungi</taxon>
        <taxon>Fungi incertae sedis</taxon>
        <taxon>Mucoromycota</taxon>
        <taxon>Glomeromycotina</taxon>
        <taxon>Glomeromycetes</taxon>
        <taxon>Diversisporales</taxon>
        <taxon>Gigasporaceae</taxon>
        <taxon>Racocetra</taxon>
    </lineage>
</organism>
<evidence type="ECO:0000313" key="12">
    <source>
        <dbReference type="Proteomes" id="UP000789396"/>
    </source>
</evidence>
<proteinExistence type="predicted"/>
<evidence type="ECO:0000256" key="5">
    <source>
        <dbReference type="ARBA" id="ARBA00022695"/>
    </source>
</evidence>
<dbReference type="GO" id="GO:0006351">
    <property type="term" value="P:DNA-templated transcription"/>
    <property type="evidence" value="ECO:0007669"/>
    <property type="project" value="InterPro"/>
</dbReference>
<dbReference type="PANTHER" id="PTHR19376">
    <property type="entry name" value="DNA-DIRECTED RNA POLYMERASE"/>
    <property type="match status" value="1"/>
</dbReference>
<keyword evidence="12" id="KW-1185">Reference proteome</keyword>
<evidence type="ECO:0000256" key="4">
    <source>
        <dbReference type="ARBA" id="ARBA00022679"/>
    </source>
</evidence>
<feature type="non-terminal residue" evidence="11">
    <location>
        <position position="1"/>
    </location>
</feature>
<accession>A0A9N9P8V2</accession>
<dbReference type="PANTHER" id="PTHR19376:SF54">
    <property type="entry name" value="DNA-DIRECTED RNA POLYMERASE SUBUNIT BETA"/>
    <property type="match status" value="1"/>
</dbReference>
<evidence type="ECO:0000256" key="6">
    <source>
        <dbReference type="ARBA" id="ARBA00023163"/>
    </source>
</evidence>
<dbReference type="Gene3D" id="3.90.1800.10">
    <property type="entry name" value="RNA polymerase alpha subunit dimerisation domain"/>
    <property type="match status" value="1"/>
</dbReference>
<evidence type="ECO:0000259" key="10">
    <source>
        <dbReference type="Pfam" id="PF04997"/>
    </source>
</evidence>
<dbReference type="InterPro" id="IPR044893">
    <property type="entry name" value="RNA_pol_Rpb1_clamp_domain"/>
</dbReference>
<comment type="catalytic activity">
    <reaction evidence="7">
        <text>RNA(n) + a ribonucleoside 5'-triphosphate = RNA(n+1) + diphosphate</text>
        <dbReference type="Rhea" id="RHEA:21248"/>
        <dbReference type="Rhea" id="RHEA-COMP:14527"/>
        <dbReference type="Rhea" id="RHEA-COMP:17342"/>
        <dbReference type="ChEBI" id="CHEBI:33019"/>
        <dbReference type="ChEBI" id="CHEBI:61557"/>
        <dbReference type="ChEBI" id="CHEBI:140395"/>
        <dbReference type="EC" id="2.7.7.6"/>
    </reaction>
</comment>
<dbReference type="GO" id="GO:0000428">
    <property type="term" value="C:DNA-directed RNA polymerase complex"/>
    <property type="evidence" value="ECO:0007669"/>
    <property type="project" value="UniProtKB-KW"/>
</dbReference>
<evidence type="ECO:0000256" key="7">
    <source>
        <dbReference type="ARBA" id="ARBA00048552"/>
    </source>
</evidence>
<keyword evidence="8" id="KW-0175">Coiled coil</keyword>
<dbReference type="EC" id="2.7.7.6" evidence="2"/>
<evidence type="ECO:0000256" key="2">
    <source>
        <dbReference type="ARBA" id="ARBA00012418"/>
    </source>
</evidence>
<keyword evidence="6" id="KW-0804">Transcription</keyword>
<dbReference type="GO" id="GO:0003677">
    <property type="term" value="F:DNA binding"/>
    <property type="evidence" value="ECO:0007669"/>
    <property type="project" value="InterPro"/>
</dbReference>
<feature type="coiled-coil region" evidence="8">
    <location>
        <begin position="184"/>
        <end position="218"/>
    </location>
</feature>
<dbReference type="EMBL" id="CAJVPZ010064069">
    <property type="protein sequence ID" value="CAG8793900.1"/>
    <property type="molecule type" value="Genomic_DNA"/>
</dbReference>
<protein>
    <recommendedName>
        <fullName evidence="2">DNA-directed RNA polymerase</fullName>
        <ecNumber evidence="2">2.7.7.6</ecNumber>
    </recommendedName>
</protein>
<comment type="function">
    <text evidence="1">DNA-dependent RNA polymerase catalyzes the transcription of DNA into RNA using the four ribonucleoside triphosphates as substrates.</text>
</comment>
<dbReference type="Proteomes" id="UP000789396">
    <property type="component" value="Unassembled WGS sequence"/>
</dbReference>
<dbReference type="InterPro" id="IPR045867">
    <property type="entry name" value="DNA-dir_RpoC_beta_prime"/>
</dbReference>
<reference evidence="11" key="1">
    <citation type="submission" date="2021-06" db="EMBL/GenBank/DDBJ databases">
        <authorList>
            <person name="Kallberg Y."/>
            <person name="Tangrot J."/>
            <person name="Rosling A."/>
        </authorList>
    </citation>
    <scope>NUCLEOTIDE SEQUENCE</scope>
    <source>
        <strain evidence="11">IN212</strain>
    </source>
</reference>
<keyword evidence="5" id="KW-0548">Nucleotidyltransferase</keyword>
<dbReference type="OrthoDB" id="2433588at2759"/>
<evidence type="ECO:0000256" key="8">
    <source>
        <dbReference type="SAM" id="Coils"/>
    </source>
</evidence>